<evidence type="ECO:0000256" key="5">
    <source>
        <dbReference type="RuleBase" id="RU004379"/>
    </source>
</evidence>
<evidence type="ECO:0000256" key="2">
    <source>
        <dbReference type="ARBA" id="ARBA00022692"/>
    </source>
</evidence>
<name>A0A0N4X9F6_HAEPC</name>
<comment type="subcellular location">
    <subcellularLocation>
        <location evidence="1">Membrane</location>
        <topology evidence="1">Multi-pass membrane protein</topology>
    </subcellularLocation>
</comment>
<feature type="transmembrane region" description="Helical" evidence="5">
    <location>
        <begin position="23"/>
        <end position="42"/>
    </location>
</feature>
<dbReference type="OrthoDB" id="7933078at2759"/>
<dbReference type="GO" id="GO:2001234">
    <property type="term" value="P:negative regulation of apoptotic signaling pathway"/>
    <property type="evidence" value="ECO:0007669"/>
    <property type="project" value="TreeGrafter"/>
</dbReference>
<comment type="similarity">
    <text evidence="5">Belongs to the BI1 family.</text>
</comment>
<evidence type="ECO:0000313" key="7">
    <source>
        <dbReference type="Proteomes" id="UP000268014"/>
    </source>
</evidence>
<dbReference type="PANTHER" id="PTHR23291">
    <property type="entry name" value="BAX INHIBITOR-RELATED"/>
    <property type="match status" value="1"/>
</dbReference>
<keyword evidence="2 5" id="KW-0812">Transmembrane</keyword>
<keyword evidence="4 5" id="KW-0472">Membrane</keyword>
<evidence type="ECO:0000256" key="3">
    <source>
        <dbReference type="ARBA" id="ARBA00022989"/>
    </source>
</evidence>
<dbReference type="WBParaSite" id="HPLM_0002099801-mRNA-1">
    <property type="protein sequence ID" value="HPLM_0002099801-mRNA-1"/>
    <property type="gene ID" value="HPLM_0002099801"/>
</dbReference>
<sequence>MEVDFRTVAAGDCLFQVILNLQMLHIIFTAVACVLFMVYLALDTQMIIGGRKYEISPEEYIFAALMLFVDIYEIFITLLGLFQAAE</sequence>
<dbReference type="OMA" id="MEVDFRT"/>
<proteinExistence type="inferred from homology"/>
<dbReference type="InterPro" id="IPR006214">
    <property type="entry name" value="Bax_inhibitor_1-related"/>
</dbReference>
<dbReference type="EMBL" id="UZAF01022803">
    <property type="protein sequence ID" value="VDO87202.1"/>
    <property type="molecule type" value="Genomic_DNA"/>
</dbReference>
<accession>A0A0N4X9F6</accession>
<dbReference type="Pfam" id="PF01027">
    <property type="entry name" value="Bax1-I"/>
    <property type="match status" value="1"/>
</dbReference>
<organism evidence="8">
    <name type="scientific">Haemonchus placei</name>
    <name type="common">Barber's pole worm</name>
    <dbReference type="NCBI Taxonomy" id="6290"/>
    <lineage>
        <taxon>Eukaryota</taxon>
        <taxon>Metazoa</taxon>
        <taxon>Ecdysozoa</taxon>
        <taxon>Nematoda</taxon>
        <taxon>Chromadorea</taxon>
        <taxon>Rhabditida</taxon>
        <taxon>Rhabditina</taxon>
        <taxon>Rhabditomorpha</taxon>
        <taxon>Strongyloidea</taxon>
        <taxon>Trichostrongylidae</taxon>
        <taxon>Haemonchus</taxon>
    </lineage>
</organism>
<comment type="caution">
    <text evidence="5">Lacks conserved residue(s) required for the propagation of feature annotation.</text>
</comment>
<dbReference type="GO" id="GO:0016020">
    <property type="term" value="C:membrane"/>
    <property type="evidence" value="ECO:0007669"/>
    <property type="project" value="UniProtKB-SubCell"/>
</dbReference>
<dbReference type="GO" id="GO:0005794">
    <property type="term" value="C:Golgi apparatus"/>
    <property type="evidence" value="ECO:0007669"/>
    <property type="project" value="TreeGrafter"/>
</dbReference>
<evidence type="ECO:0000313" key="8">
    <source>
        <dbReference type="WBParaSite" id="HPLM_0002099801-mRNA-1"/>
    </source>
</evidence>
<keyword evidence="3 5" id="KW-1133">Transmembrane helix</keyword>
<dbReference type="PANTHER" id="PTHR23291:SF127">
    <property type="entry name" value="PROTEIN LIFEGUARD 1-LIKE"/>
    <property type="match status" value="1"/>
</dbReference>
<dbReference type="Proteomes" id="UP000268014">
    <property type="component" value="Unassembled WGS sequence"/>
</dbReference>
<reference evidence="8" key="1">
    <citation type="submission" date="2017-02" db="UniProtKB">
        <authorList>
            <consortium name="WormBaseParasite"/>
        </authorList>
    </citation>
    <scope>IDENTIFICATION</scope>
</reference>
<dbReference type="PROSITE" id="PS51257">
    <property type="entry name" value="PROKAR_LIPOPROTEIN"/>
    <property type="match status" value="1"/>
</dbReference>
<evidence type="ECO:0000256" key="1">
    <source>
        <dbReference type="ARBA" id="ARBA00004141"/>
    </source>
</evidence>
<gene>
    <name evidence="6" type="ORF">HPLM_LOCUS20990</name>
</gene>
<feature type="transmembrane region" description="Helical" evidence="5">
    <location>
        <begin position="62"/>
        <end position="85"/>
    </location>
</feature>
<protein>
    <submittedName>
        <fullName evidence="8">Ion_trans domain-containing protein</fullName>
    </submittedName>
</protein>
<evidence type="ECO:0000313" key="6">
    <source>
        <dbReference type="EMBL" id="VDO87202.1"/>
    </source>
</evidence>
<reference evidence="6 7" key="2">
    <citation type="submission" date="2018-11" db="EMBL/GenBank/DDBJ databases">
        <authorList>
            <consortium name="Pathogen Informatics"/>
        </authorList>
    </citation>
    <scope>NUCLEOTIDE SEQUENCE [LARGE SCALE GENOMIC DNA]</scope>
    <source>
        <strain evidence="6 7">MHpl1</strain>
    </source>
</reference>
<dbReference type="GO" id="GO:0005783">
    <property type="term" value="C:endoplasmic reticulum"/>
    <property type="evidence" value="ECO:0007669"/>
    <property type="project" value="TreeGrafter"/>
</dbReference>
<dbReference type="AlphaFoldDB" id="A0A0N4X9F6"/>
<keyword evidence="7" id="KW-1185">Reference proteome</keyword>
<dbReference type="STRING" id="6290.A0A0N4X9F6"/>
<evidence type="ECO:0000256" key="4">
    <source>
        <dbReference type="ARBA" id="ARBA00023136"/>
    </source>
</evidence>